<evidence type="ECO:0000313" key="5">
    <source>
        <dbReference type="Proteomes" id="UP000739538"/>
    </source>
</evidence>
<dbReference type="SUPFAM" id="SSF103247">
    <property type="entry name" value="TT1751-like"/>
    <property type="match status" value="1"/>
</dbReference>
<proteinExistence type="predicted"/>
<dbReference type="EMBL" id="JAGQHS010000121">
    <property type="protein sequence ID" value="MCA9757798.1"/>
    <property type="molecule type" value="Genomic_DNA"/>
</dbReference>
<dbReference type="CDD" id="cd14797">
    <property type="entry name" value="DUF302"/>
    <property type="match status" value="1"/>
</dbReference>
<evidence type="ECO:0000256" key="1">
    <source>
        <dbReference type="SAM" id="MobiDB-lite"/>
    </source>
</evidence>
<accession>A0A956NET7</accession>
<dbReference type="Proteomes" id="UP000739538">
    <property type="component" value="Unassembled WGS sequence"/>
</dbReference>
<dbReference type="Gene3D" id="3.30.310.70">
    <property type="entry name" value="TT1751-like domain"/>
    <property type="match status" value="1"/>
</dbReference>
<feature type="domain" description="DUF302" evidence="3">
    <location>
        <begin position="86"/>
        <end position="144"/>
    </location>
</feature>
<gene>
    <name evidence="4" type="ORF">KDA27_18550</name>
</gene>
<dbReference type="InterPro" id="IPR005180">
    <property type="entry name" value="DUF302"/>
</dbReference>
<reference evidence="4" key="2">
    <citation type="journal article" date="2021" name="Microbiome">
        <title>Successional dynamics and alternative stable states in a saline activated sludge microbial community over 9 years.</title>
        <authorList>
            <person name="Wang Y."/>
            <person name="Ye J."/>
            <person name="Ju F."/>
            <person name="Liu L."/>
            <person name="Boyd J.A."/>
            <person name="Deng Y."/>
            <person name="Parks D.H."/>
            <person name="Jiang X."/>
            <person name="Yin X."/>
            <person name="Woodcroft B.J."/>
            <person name="Tyson G.W."/>
            <person name="Hugenholtz P."/>
            <person name="Polz M.F."/>
            <person name="Zhang T."/>
        </authorList>
    </citation>
    <scope>NUCLEOTIDE SEQUENCE</scope>
    <source>
        <strain evidence="4">HKST-UBA02</strain>
    </source>
</reference>
<name>A0A956NET7_UNCEI</name>
<organism evidence="4 5">
    <name type="scientific">Eiseniibacteriota bacterium</name>
    <dbReference type="NCBI Taxonomy" id="2212470"/>
    <lineage>
        <taxon>Bacteria</taxon>
        <taxon>Candidatus Eiseniibacteriota</taxon>
    </lineage>
</organism>
<sequence length="177" mass="18445">MRTLRTLSLLGLAAGALVLAEHATNTPSRAVEPSSAGAVATNSGADEDHSVHVLRATVDGTEEEVLAKLRRAVEESGLRVMSELHQSKALATAGATVQSETFFVGNPELGKHLFAIEPGAGVVLPMRMNVYVDAAGHTTIAYIPPSLELAAFGNADLDRAAQKLDAKLAGIVESAQH</sequence>
<feature type="chain" id="PRO_5037904036" evidence="2">
    <location>
        <begin position="24"/>
        <end position="177"/>
    </location>
</feature>
<dbReference type="AlphaFoldDB" id="A0A956NET7"/>
<evidence type="ECO:0000256" key="2">
    <source>
        <dbReference type="SAM" id="SignalP"/>
    </source>
</evidence>
<dbReference type="PANTHER" id="PTHR38342:SF2">
    <property type="entry name" value="INNER MEMBRANE OR EXPORTED"/>
    <property type="match status" value="1"/>
</dbReference>
<dbReference type="InterPro" id="IPR035923">
    <property type="entry name" value="TT1751-like_sf"/>
</dbReference>
<feature type="region of interest" description="Disordered" evidence="1">
    <location>
        <begin position="25"/>
        <end position="45"/>
    </location>
</feature>
<dbReference type="PANTHER" id="PTHR38342">
    <property type="entry name" value="SLR5037 PROTEIN"/>
    <property type="match status" value="1"/>
</dbReference>
<keyword evidence="2" id="KW-0732">Signal</keyword>
<comment type="caution">
    <text evidence="4">The sequence shown here is derived from an EMBL/GenBank/DDBJ whole genome shotgun (WGS) entry which is preliminary data.</text>
</comment>
<dbReference type="Pfam" id="PF03625">
    <property type="entry name" value="DUF302"/>
    <property type="match status" value="1"/>
</dbReference>
<reference evidence="4" key="1">
    <citation type="submission" date="2020-04" db="EMBL/GenBank/DDBJ databases">
        <authorList>
            <person name="Zhang T."/>
        </authorList>
    </citation>
    <scope>NUCLEOTIDE SEQUENCE</scope>
    <source>
        <strain evidence="4">HKST-UBA02</strain>
    </source>
</reference>
<protein>
    <submittedName>
        <fullName evidence="4">DUF302 domain-containing protein</fullName>
    </submittedName>
</protein>
<feature type="signal peptide" evidence="2">
    <location>
        <begin position="1"/>
        <end position="23"/>
    </location>
</feature>
<evidence type="ECO:0000259" key="3">
    <source>
        <dbReference type="Pfam" id="PF03625"/>
    </source>
</evidence>
<evidence type="ECO:0000313" key="4">
    <source>
        <dbReference type="EMBL" id="MCA9757798.1"/>
    </source>
</evidence>